<name>A0A1H0B287_9SPHI</name>
<sequence>MTKEEQARELLRKYIDKEASPAEIAQVESWYATSSRDALPPLEKERKQAIAENMLRKLRGEMEKEEIKTLRFPAWYQMRKVAATVLLISSACLAGWLLNKKQVVNEQLLSLTTRAGEKKKIVFAEGSEIILEPSSRLLYPAKFKSRDRTVSLSEGEAFFNIAHEEDRPFMVKTREDLYTKVLGTSFSIKSYHKSRRISVAVVSGKVAVGNSSQVFGTLIKGQQIAYDKIDQRAEISYTPVKTYVNLRFENTTLQEVARQLEYAYSIRISLNSPSIKKLKCNATFNTKQSPEEILDIICSLHHLRLRTAEDHKTFNVYRK</sequence>
<feature type="domain" description="FecR protein" evidence="1">
    <location>
        <begin position="111"/>
        <end position="206"/>
    </location>
</feature>
<organism evidence="3 4">
    <name type="scientific">Pedobacter steynii</name>
    <dbReference type="NCBI Taxonomy" id="430522"/>
    <lineage>
        <taxon>Bacteria</taxon>
        <taxon>Pseudomonadati</taxon>
        <taxon>Bacteroidota</taxon>
        <taxon>Sphingobacteriia</taxon>
        <taxon>Sphingobacteriales</taxon>
        <taxon>Sphingobacteriaceae</taxon>
        <taxon>Pedobacter</taxon>
    </lineage>
</organism>
<evidence type="ECO:0000259" key="1">
    <source>
        <dbReference type="Pfam" id="PF04773"/>
    </source>
</evidence>
<dbReference type="PIRSF" id="PIRSF018266">
    <property type="entry name" value="FecR"/>
    <property type="match status" value="1"/>
</dbReference>
<dbReference type="AlphaFoldDB" id="A0A1H0B287"/>
<dbReference type="STRING" id="430522.BFS30_19410"/>
<dbReference type="PANTHER" id="PTHR30273:SF2">
    <property type="entry name" value="PROTEIN FECR"/>
    <property type="match status" value="1"/>
</dbReference>
<gene>
    <name evidence="3" type="ORF">SAMN05421820_107282</name>
</gene>
<evidence type="ECO:0000259" key="2">
    <source>
        <dbReference type="Pfam" id="PF16344"/>
    </source>
</evidence>
<dbReference type="GO" id="GO:0016989">
    <property type="term" value="F:sigma factor antagonist activity"/>
    <property type="evidence" value="ECO:0007669"/>
    <property type="project" value="TreeGrafter"/>
</dbReference>
<dbReference type="PANTHER" id="PTHR30273">
    <property type="entry name" value="PERIPLASMIC SIGNAL SENSOR AND SIGMA FACTOR ACTIVATOR FECR-RELATED"/>
    <property type="match status" value="1"/>
</dbReference>
<dbReference type="Proteomes" id="UP000183200">
    <property type="component" value="Unassembled WGS sequence"/>
</dbReference>
<dbReference type="Gene3D" id="3.55.50.30">
    <property type="match status" value="1"/>
</dbReference>
<dbReference type="OrthoDB" id="1452822at2"/>
<reference evidence="4" key="1">
    <citation type="submission" date="2016-10" db="EMBL/GenBank/DDBJ databases">
        <authorList>
            <person name="Varghese N."/>
            <person name="Submissions S."/>
        </authorList>
    </citation>
    <scope>NUCLEOTIDE SEQUENCE [LARGE SCALE GENOMIC DNA]</scope>
    <source>
        <strain evidence="4">DSM 19110</strain>
    </source>
</reference>
<dbReference type="RefSeq" id="WP_074610517.1">
    <property type="nucleotide sequence ID" value="NZ_FNGY01000007.1"/>
</dbReference>
<dbReference type="InterPro" id="IPR006860">
    <property type="entry name" value="FecR"/>
</dbReference>
<accession>A0A1H0B287</accession>
<keyword evidence="4" id="KW-1185">Reference proteome</keyword>
<dbReference type="EMBL" id="FNGY01000007">
    <property type="protein sequence ID" value="SDN39715.1"/>
    <property type="molecule type" value="Genomic_DNA"/>
</dbReference>
<evidence type="ECO:0000313" key="3">
    <source>
        <dbReference type="EMBL" id="SDN39715.1"/>
    </source>
</evidence>
<protein>
    <submittedName>
        <fullName evidence="3">Ferric-dicitrate binding protein FerR, regulates iron transport through sigma-19</fullName>
    </submittedName>
</protein>
<proteinExistence type="predicted"/>
<feature type="domain" description="Protein FecR C-terminal" evidence="2">
    <location>
        <begin position="246"/>
        <end position="308"/>
    </location>
</feature>
<dbReference type="InterPro" id="IPR012373">
    <property type="entry name" value="Ferrdict_sens_TM"/>
</dbReference>
<evidence type="ECO:0000313" key="4">
    <source>
        <dbReference type="Proteomes" id="UP000183200"/>
    </source>
</evidence>
<dbReference type="Pfam" id="PF16344">
    <property type="entry name" value="FecR_C"/>
    <property type="match status" value="1"/>
</dbReference>
<dbReference type="Pfam" id="PF04773">
    <property type="entry name" value="FecR"/>
    <property type="match status" value="1"/>
</dbReference>
<dbReference type="InterPro" id="IPR032508">
    <property type="entry name" value="FecR_C"/>
</dbReference>
<dbReference type="Gene3D" id="2.60.120.1440">
    <property type="match status" value="1"/>
</dbReference>